<name>A0ACB8RG67_9AGAM</name>
<evidence type="ECO:0000313" key="1">
    <source>
        <dbReference type="EMBL" id="KAI0042910.1"/>
    </source>
</evidence>
<dbReference type="EMBL" id="MU276041">
    <property type="protein sequence ID" value="KAI0042910.1"/>
    <property type="molecule type" value="Genomic_DNA"/>
</dbReference>
<evidence type="ECO:0000313" key="2">
    <source>
        <dbReference type="Proteomes" id="UP000814033"/>
    </source>
</evidence>
<reference evidence="1" key="2">
    <citation type="journal article" date="2022" name="New Phytol.">
        <title>Evolutionary transition to the ectomycorrhizal habit in the genomes of a hyperdiverse lineage of mushroom-forming fungi.</title>
        <authorList>
            <person name="Looney B."/>
            <person name="Miyauchi S."/>
            <person name="Morin E."/>
            <person name="Drula E."/>
            <person name="Courty P.E."/>
            <person name="Kohler A."/>
            <person name="Kuo A."/>
            <person name="LaButti K."/>
            <person name="Pangilinan J."/>
            <person name="Lipzen A."/>
            <person name="Riley R."/>
            <person name="Andreopoulos W."/>
            <person name="He G."/>
            <person name="Johnson J."/>
            <person name="Nolan M."/>
            <person name="Tritt A."/>
            <person name="Barry K.W."/>
            <person name="Grigoriev I.V."/>
            <person name="Nagy L.G."/>
            <person name="Hibbett D."/>
            <person name="Henrissat B."/>
            <person name="Matheny P.B."/>
            <person name="Labbe J."/>
            <person name="Martin F.M."/>
        </authorList>
    </citation>
    <scope>NUCLEOTIDE SEQUENCE</scope>
    <source>
        <strain evidence="1">FP105234-sp</strain>
    </source>
</reference>
<protein>
    <submittedName>
        <fullName evidence="1">Uncharacterized protein</fullName>
    </submittedName>
</protein>
<reference evidence="1" key="1">
    <citation type="submission" date="2021-02" db="EMBL/GenBank/DDBJ databases">
        <authorList>
            <consortium name="DOE Joint Genome Institute"/>
            <person name="Ahrendt S."/>
            <person name="Looney B.P."/>
            <person name="Miyauchi S."/>
            <person name="Morin E."/>
            <person name="Drula E."/>
            <person name="Courty P.E."/>
            <person name="Chicoki N."/>
            <person name="Fauchery L."/>
            <person name="Kohler A."/>
            <person name="Kuo A."/>
            <person name="Labutti K."/>
            <person name="Pangilinan J."/>
            <person name="Lipzen A."/>
            <person name="Riley R."/>
            <person name="Andreopoulos W."/>
            <person name="He G."/>
            <person name="Johnson J."/>
            <person name="Barry K.W."/>
            <person name="Grigoriev I.V."/>
            <person name="Nagy L."/>
            <person name="Hibbett D."/>
            <person name="Henrissat B."/>
            <person name="Matheny P.B."/>
            <person name="Labbe J."/>
            <person name="Martin F."/>
        </authorList>
    </citation>
    <scope>NUCLEOTIDE SEQUENCE</scope>
    <source>
        <strain evidence="1">FP105234-sp</strain>
    </source>
</reference>
<comment type="caution">
    <text evidence="1">The sequence shown here is derived from an EMBL/GenBank/DDBJ whole genome shotgun (WGS) entry which is preliminary data.</text>
</comment>
<accession>A0ACB8RG67</accession>
<organism evidence="1 2">
    <name type="scientific">Auriscalpium vulgare</name>
    <dbReference type="NCBI Taxonomy" id="40419"/>
    <lineage>
        <taxon>Eukaryota</taxon>
        <taxon>Fungi</taxon>
        <taxon>Dikarya</taxon>
        <taxon>Basidiomycota</taxon>
        <taxon>Agaricomycotina</taxon>
        <taxon>Agaricomycetes</taxon>
        <taxon>Russulales</taxon>
        <taxon>Auriscalpiaceae</taxon>
        <taxon>Auriscalpium</taxon>
    </lineage>
</organism>
<sequence length="903" mass="101405">MGSPLLCEECLCAAHTGSPLHRIQRWNGTFFEKYSLMDAGFVVQLGHDDLVCPNPRNTLSTLTVIDVSGIHRVAVRFCDCANMQTSRTFVQVLRARWWPATVQRPRTAVTLRTCELFHALTLQGKMNAYDFWHGPSRVTDGTGLQTPKDHYKDFIRVMRFFRHIRMCKRGGRAHDPGGVAATEIGELVVECPACPQPGRNMPDGWETAPESERWKYALMLAVDANLKLKSKNRGLSDVALAPGWSYFVENWPYKEHVKKYIDEEEMKHCDSSFAAVDHANNPARKRFAVNGVGAVICARHCFYRKGGIADLQRGERYCNMDYAVLSTIARTAAGITMIVLSYDIACQYSKNFAARMLANYPQGFQINLGNVTIVFVVPKFHLLAHGQQCQVDYNLHYTNGVGRTCGEGIEAGWADTNGSALSTREMSPESRHEGLDDFFGAINWRKAVSLALATQKKIFEESNESIPRTIHDRWEAMILNWERDRSLPNPYDEPELVTTLADVRLELAQEEAADAAKGNISLHEMSASVFLGVGLELEDTQRAIRVKAKDIANKTSIEKLALQERRNTLQHRIRAWQTIQKVYMPAVAALLATKESAAAAAEAAATPAAMWTQGFSTGLIVKYRRLRLGQAEDALHNLRRQLRIRTGLIHYKHVFVDGSGQKSNTRARTQIAALQDRIKKHASQYRVARDALFIVWPDGPWVTRLQELKDEHLRAPRDEEQLGEGHRELLWIWRAIPHEARDLPGRPEDMSEDEVHEGLRVDWAWARARVYRWDEEITHLQEEMQRAVKFLRWKAVWWSGRAGLRSIVSPGLQDGLHAYAARHAAMYNGLASHFQSLWTVALTAHELPVPWPAESTPTTAPTPGAAEEGERDGDGGGDGGSDSESEASDGASEAEISDDDLDE</sequence>
<proteinExistence type="predicted"/>
<dbReference type="Proteomes" id="UP000814033">
    <property type="component" value="Unassembled WGS sequence"/>
</dbReference>
<keyword evidence="2" id="KW-1185">Reference proteome</keyword>
<gene>
    <name evidence="1" type="ORF">FA95DRAFT_1584271</name>
</gene>